<organism evidence="7 9">
    <name type="scientific">Parerythrobacter jejuensis</name>
    <dbReference type="NCBI Taxonomy" id="795812"/>
    <lineage>
        <taxon>Bacteria</taxon>
        <taxon>Pseudomonadati</taxon>
        <taxon>Pseudomonadota</taxon>
        <taxon>Alphaproteobacteria</taxon>
        <taxon>Sphingomonadales</taxon>
        <taxon>Erythrobacteraceae</taxon>
        <taxon>Parerythrobacter</taxon>
    </lineage>
</organism>
<evidence type="ECO:0000259" key="6">
    <source>
        <dbReference type="Pfam" id="PF13145"/>
    </source>
</evidence>
<evidence type="ECO:0000256" key="2">
    <source>
        <dbReference type="ARBA" id="ARBA00007656"/>
    </source>
</evidence>
<dbReference type="Pfam" id="PF13145">
    <property type="entry name" value="Rotamase_2"/>
    <property type="match status" value="1"/>
</dbReference>
<dbReference type="RefSeq" id="WP_160778075.1">
    <property type="nucleotide sequence ID" value="NZ_BAAAZF010000001.1"/>
</dbReference>
<dbReference type="AlphaFoldDB" id="A0A845AIN0"/>
<dbReference type="InterPro" id="IPR050245">
    <property type="entry name" value="PrsA_foldase"/>
</dbReference>
<dbReference type="Proteomes" id="UP000446786">
    <property type="component" value="Unassembled WGS sequence"/>
</dbReference>
<reference evidence="7 9" key="1">
    <citation type="submission" date="2019-12" db="EMBL/GenBank/DDBJ databases">
        <title>Genomic-based taxomic classification of the family Erythrobacteraceae.</title>
        <authorList>
            <person name="Xu L."/>
        </authorList>
    </citation>
    <scope>NUCLEOTIDE SEQUENCE [LARGE SCALE GENOMIC DNA]</scope>
    <source>
        <strain evidence="7 9">JCM 16677</strain>
    </source>
</reference>
<comment type="caution">
    <text evidence="7">The sequence shown here is derived from an EMBL/GenBank/DDBJ whole genome shotgun (WGS) entry which is preliminary data.</text>
</comment>
<dbReference type="PANTHER" id="PTHR47245">
    <property type="entry name" value="PEPTIDYLPROLYL ISOMERASE"/>
    <property type="match status" value="1"/>
</dbReference>
<name>A0A845AIN0_9SPHN</name>
<evidence type="ECO:0000256" key="3">
    <source>
        <dbReference type="ARBA" id="ARBA00013194"/>
    </source>
</evidence>
<dbReference type="EMBL" id="WTYE01000001">
    <property type="protein sequence ID" value="MXP30542.1"/>
    <property type="molecule type" value="Genomic_DNA"/>
</dbReference>
<evidence type="ECO:0000256" key="4">
    <source>
        <dbReference type="ARBA" id="ARBA00023110"/>
    </source>
</evidence>
<comment type="catalytic activity">
    <reaction evidence="1">
        <text>[protein]-peptidylproline (omega=180) = [protein]-peptidylproline (omega=0)</text>
        <dbReference type="Rhea" id="RHEA:16237"/>
        <dbReference type="Rhea" id="RHEA-COMP:10747"/>
        <dbReference type="Rhea" id="RHEA-COMP:10748"/>
        <dbReference type="ChEBI" id="CHEBI:83833"/>
        <dbReference type="ChEBI" id="CHEBI:83834"/>
        <dbReference type="EC" id="5.2.1.8"/>
    </reaction>
</comment>
<evidence type="ECO:0000256" key="5">
    <source>
        <dbReference type="SAM" id="Phobius"/>
    </source>
</evidence>
<keyword evidence="7" id="KW-0413">Isomerase</keyword>
<comment type="similarity">
    <text evidence="2">Belongs to the PpiC/parvulin rotamase family.</text>
</comment>
<dbReference type="OrthoDB" id="196786at2"/>
<dbReference type="GO" id="GO:0003755">
    <property type="term" value="F:peptidyl-prolyl cis-trans isomerase activity"/>
    <property type="evidence" value="ECO:0007669"/>
    <property type="project" value="UniProtKB-KW"/>
</dbReference>
<keyword evidence="4" id="KW-0697">Rotamase</keyword>
<evidence type="ECO:0000313" key="7">
    <source>
        <dbReference type="EMBL" id="MXP30542.1"/>
    </source>
</evidence>
<dbReference type="PANTHER" id="PTHR47245:SF2">
    <property type="entry name" value="PEPTIDYL-PROLYL CIS-TRANS ISOMERASE HP_0175-RELATED"/>
    <property type="match status" value="1"/>
</dbReference>
<gene>
    <name evidence="7" type="ORF">GRI94_01760</name>
    <name evidence="8" type="ORF">GRI94_15850</name>
</gene>
<keyword evidence="9" id="KW-1185">Reference proteome</keyword>
<dbReference type="InterPro" id="IPR000297">
    <property type="entry name" value="PPIase_PpiC"/>
</dbReference>
<keyword evidence="5" id="KW-0812">Transmembrane</keyword>
<evidence type="ECO:0000313" key="8">
    <source>
        <dbReference type="EMBL" id="MXP33302.1"/>
    </source>
</evidence>
<accession>A0A845AIN0</accession>
<keyword evidence="5" id="KW-1133">Transmembrane helix</keyword>
<protein>
    <recommendedName>
        <fullName evidence="3">peptidylprolyl isomerase</fullName>
        <ecNumber evidence="3">5.2.1.8</ecNumber>
    </recommendedName>
</protein>
<feature type="domain" description="PpiC" evidence="6">
    <location>
        <begin position="120"/>
        <end position="242"/>
    </location>
</feature>
<proteinExistence type="inferred from homology"/>
<keyword evidence="5" id="KW-0472">Membrane</keyword>
<dbReference type="EMBL" id="WTYE01000001">
    <property type="protein sequence ID" value="MXP33302.1"/>
    <property type="molecule type" value="Genomic_DNA"/>
</dbReference>
<evidence type="ECO:0000256" key="1">
    <source>
        <dbReference type="ARBA" id="ARBA00000971"/>
    </source>
</evidence>
<sequence>MTLEERARQWVREPLVHFLLGGLLIFALFAWRGEETDPASRLIDVDRETQAQIALQFERTVQRPPTDSELDGLIEQWVREEVLYREALRLGLDAGDPVVRRRLAKKMDFLAASSAEAVEPSDSELEEWFAANAARYADKSTASFDQVWFAQAPDTDAVTAQLQSAGEDWRSVGEPVSLPAVVEERQLQAVGAQFGTAFADELAAMEVGNAWSGPVRSGLGWHMVRLRARKSESIPALADIRQRVTNDWRLATAQSREDQAYALLRDAYTVEIDR</sequence>
<dbReference type="EC" id="5.2.1.8" evidence="3"/>
<evidence type="ECO:0000313" key="9">
    <source>
        <dbReference type="Proteomes" id="UP000446786"/>
    </source>
</evidence>
<feature type="transmembrane region" description="Helical" evidence="5">
    <location>
        <begin position="15"/>
        <end position="31"/>
    </location>
</feature>